<protein>
    <submittedName>
        <fullName evidence="2">Glucokinase</fullName>
    </submittedName>
</protein>
<organism evidence="2 3">
    <name type="scientific">Krasilnikoviella flava</name>
    <dbReference type="NCBI Taxonomy" id="526729"/>
    <lineage>
        <taxon>Bacteria</taxon>
        <taxon>Bacillati</taxon>
        <taxon>Actinomycetota</taxon>
        <taxon>Actinomycetes</taxon>
        <taxon>Micrococcales</taxon>
        <taxon>Promicromonosporaceae</taxon>
        <taxon>Krasilnikoviella</taxon>
    </lineage>
</organism>
<dbReference type="SUPFAM" id="SSF53067">
    <property type="entry name" value="Actin-like ATPase domain"/>
    <property type="match status" value="1"/>
</dbReference>
<dbReference type="Proteomes" id="UP000189777">
    <property type="component" value="Unassembled WGS sequence"/>
</dbReference>
<dbReference type="InterPro" id="IPR049874">
    <property type="entry name" value="ROK_cs"/>
</dbReference>
<gene>
    <name evidence="2" type="ORF">SAMN04324258_3296</name>
</gene>
<dbReference type="STRING" id="526729.SAMN04324258_3296"/>
<keyword evidence="2" id="KW-0418">Kinase</keyword>
<evidence type="ECO:0000313" key="2">
    <source>
        <dbReference type="EMBL" id="SKC74545.1"/>
    </source>
</evidence>
<dbReference type="PANTHER" id="PTHR18964:SF169">
    <property type="entry name" value="N-ACETYLMANNOSAMINE KINASE"/>
    <property type="match status" value="1"/>
</dbReference>
<evidence type="ECO:0000256" key="1">
    <source>
        <dbReference type="ARBA" id="ARBA00006479"/>
    </source>
</evidence>
<dbReference type="PROSITE" id="PS01125">
    <property type="entry name" value="ROK"/>
    <property type="match status" value="1"/>
</dbReference>
<dbReference type="PANTHER" id="PTHR18964">
    <property type="entry name" value="ROK (REPRESSOR, ORF, KINASE) FAMILY"/>
    <property type="match status" value="1"/>
</dbReference>
<dbReference type="RefSeq" id="WP_079575584.1">
    <property type="nucleotide sequence ID" value="NZ_FUZQ01000006.1"/>
</dbReference>
<dbReference type="Pfam" id="PF00480">
    <property type="entry name" value="ROK"/>
    <property type="match status" value="1"/>
</dbReference>
<name>A0A1T5LFR9_9MICO</name>
<reference evidence="2 3" key="1">
    <citation type="submission" date="2017-02" db="EMBL/GenBank/DDBJ databases">
        <authorList>
            <person name="Peterson S.W."/>
        </authorList>
    </citation>
    <scope>NUCLEOTIDE SEQUENCE [LARGE SCALE GENOMIC DNA]</scope>
    <source>
        <strain evidence="2 3">DSM 21481</strain>
    </source>
</reference>
<dbReference type="AlphaFoldDB" id="A0A1T5LFR9"/>
<accession>A0A1T5LFR9</accession>
<dbReference type="GO" id="GO:0016301">
    <property type="term" value="F:kinase activity"/>
    <property type="evidence" value="ECO:0007669"/>
    <property type="project" value="UniProtKB-KW"/>
</dbReference>
<dbReference type="Gene3D" id="3.30.420.40">
    <property type="match status" value="2"/>
</dbReference>
<keyword evidence="3" id="KW-1185">Reference proteome</keyword>
<keyword evidence="2" id="KW-0808">Transferase</keyword>
<proteinExistence type="inferred from homology"/>
<dbReference type="EMBL" id="FUZQ01000006">
    <property type="protein sequence ID" value="SKC74545.1"/>
    <property type="molecule type" value="Genomic_DNA"/>
</dbReference>
<dbReference type="OrthoDB" id="9810372at2"/>
<dbReference type="InterPro" id="IPR043129">
    <property type="entry name" value="ATPase_NBD"/>
</dbReference>
<evidence type="ECO:0000313" key="3">
    <source>
        <dbReference type="Proteomes" id="UP000189777"/>
    </source>
</evidence>
<sequence length="317" mass="30571">MGGQHGTPDGGGRDVVAGLDIGGTGTSVVLLDGERVVAREHAPTPAREGGGAMAATAAGLVRSALGATPGARLVGAGVGAAGVVDAATGTVVAASDSFRDWAGFPLAAELGADLGVPVQVENDVNAFALGEARLGAARGLDDVLAIMLGTGVGGAFVLRGELYRGPSGAAGEIGHVTGFGDLACTCGGHGHLETLASGRAVARAYERAAGVAVLGARQVADHARAGDPHARRVLDAAADAVGRAAVLVATLLDVTDVVVGGGVAGAWDLLGPGVDESVLREPPVSGAAVRVRPSALGRDAVALGAASLAPAAAPVAG</sequence>
<comment type="similarity">
    <text evidence="1">Belongs to the ROK (NagC/XylR) family.</text>
</comment>
<dbReference type="InterPro" id="IPR000600">
    <property type="entry name" value="ROK"/>
</dbReference>